<keyword evidence="5" id="KW-1185">Reference proteome</keyword>
<dbReference type="Proteomes" id="UP001174909">
    <property type="component" value="Unassembled WGS sequence"/>
</dbReference>
<dbReference type="GO" id="GO:0004725">
    <property type="term" value="F:protein tyrosine phosphatase activity"/>
    <property type="evidence" value="ECO:0007669"/>
    <property type="project" value="InterPro"/>
</dbReference>
<evidence type="ECO:0000256" key="1">
    <source>
        <dbReference type="ARBA" id="ARBA00022801"/>
    </source>
</evidence>
<evidence type="ECO:0000259" key="2">
    <source>
        <dbReference type="PROSITE" id="PS50054"/>
    </source>
</evidence>
<dbReference type="InterPro" id="IPR050561">
    <property type="entry name" value="PTP"/>
</dbReference>
<evidence type="ECO:0000313" key="4">
    <source>
        <dbReference type="EMBL" id="CAI8018330.1"/>
    </source>
</evidence>
<protein>
    <submittedName>
        <fullName evidence="4">Dual specificity protein phosphatase 23</fullName>
    </submittedName>
</protein>
<feature type="domain" description="Tyrosine-protein phosphatase" evidence="2">
    <location>
        <begin position="7"/>
        <end position="152"/>
    </location>
</feature>
<name>A0AA35RV56_GEOBA</name>
<dbReference type="InterPro" id="IPR003595">
    <property type="entry name" value="Tyr_Pase_cat"/>
</dbReference>
<dbReference type="FunFam" id="3.90.190.10:FF:000157">
    <property type="entry name" value="Protein-tyrosine phosphatase"/>
    <property type="match status" value="1"/>
</dbReference>
<dbReference type="AlphaFoldDB" id="A0AA35RV56"/>
<dbReference type="PANTHER" id="PTHR23339">
    <property type="entry name" value="TYROSINE SPECIFIC PROTEIN PHOSPHATASE AND DUAL SPECIFICITY PROTEIN PHOSPHATASE"/>
    <property type="match status" value="1"/>
</dbReference>
<proteinExistence type="predicted"/>
<dbReference type="InterPro" id="IPR000387">
    <property type="entry name" value="Tyr_Pase_dom"/>
</dbReference>
<feature type="domain" description="Tyrosine specific protein phosphatases" evidence="3">
    <location>
        <begin position="70"/>
        <end position="138"/>
    </location>
</feature>
<dbReference type="PRINTS" id="PR00700">
    <property type="entry name" value="PRTYPHPHTASE"/>
</dbReference>
<sequence>MQDNFRNFSWILPGALAGAMGPTERRHLIYLELNDVTAIVRMEEQTISAEPWGFEELFDPVPDFEAPSVEQIDRIINFVEQQVETWERPTVVTCAAGIGRTGTILASYLVNTGWDADEAISYIRQLRPGSIQTASQEEAVREYAVFVKERNDNLPRRFR</sequence>
<comment type="caution">
    <text evidence="4">The sequence shown here is derived from an EMBL/GenBank/DDBJ whole genome shotgun (WGS) entry which is preliminary data.</text>
</comment>
<dbReference type="InterPro" id="IPR029021">
    <property type="entry name" value="Prot-tyrosine_phosphatase-like"/>
</dbReference>
<dbReference type="EMBL" id="CASHTH010001687">
    <property type="protein sequence ID" value="CAI8018330.1"/>
    <property type="molecule type" value="Genomic_DNA"/>
</dbReference>
<accession>A0AA35RV56</accession>
<dbReference type="Gene3D" id="3.90.190.10">
    <property type="entry name" value="Protein tyrosine phosphatase superfamily"/>
    <property type="match status" value="1"/>
</dbReference>
<evidence type="ECO:0000259" key="3">
    <source>
        <dbReference type="PROSITE" id="PS50056"/>
    </source>
</evidence>
<dbReference type="InterPro" id="IPR057023">
    <property type="entry name" value="PTP-SAK"/>
</dbReference>
<dbReference type="Pfam" id="PF22784">
    <property type="entry name" value="PTP-SAK"/>
    <property type="match status" value="1"/>
</dbReference>
<gene>
    <name evidence="4" type="ORF">GBAR_LOCUS11111</name>
</gene>
<dbReference type="PROSITE" id="PS50056">
    <property type="entry name" value="TYR_PHOSPHATASE_2"/>
    <property type="match status" value="1"/>
</dbReference>
<organism evidence="4 5">
    <name type="scientific">Geodia barretti</name>
    <name type="common">Barrett's horny sponge</name>
    <dbReference type="NCBI Taxonomy" id="519541"/>
    <lineage>
        <taxon>Eukaryota</taxon>
        <taxon>Metazoa</taxon>
        <taxon>Porifera</taxon>
        <taxon>Demospongiae</taxon>
        <taxon>Heteroscleromorpha</taxon>
        <taxon>Tetractinellida</taxon>
        <taxon>Astrophorina</taxon>
        <taxon>Geodiidae</taxon>
        <taxon>Geodia</taxon>
    </lineage>
</organism>
<dbReference type="SMART" id="SM00404">
    <property type="entry name" value="PTPc_motif"/>
    <property type="match status" value="1"/>
</dbReference>
<evidence type="ECO:0000313" key="5">
    <source>
        <dbReference type="Proteomes" id="UP001174909"/>
    </source>
</evidence>
<reference evidence="4" key="1">
    <citation type="submission" date="2023-03" db="EMBL/GenBank/DDBJ databases">
        <authorList>
            <person name="Steffen K."/>
            <person name="Cardenas P."/>
        </authorList>
    </citation>
    <scope>NUCLEOTIDE SEQUENCE</scope>
</reference>
<dbReference type="InterPro" id="IPR000242">
    <property type="entry name" value="PTP_cat"/>
</dbReference>
<keyword evidence="1" id="KW-0378">Hydrolase</keyword>
<dbReference type="PROSITE" id="PS50054">
    <property type="entry name" value="TYR_PHOSPHATASE_DUAL"/>
    <property type="match status" value="1"/>
</dbReference>
<dbReference type="SUPFAM" id="SSF52799">
    <property type="entry name" value="(Phosphotyrosine protein) phosphatases II"/>
    <property type="match status" value="1"/>
</dbReference>
<dbReference type="InterPro" id="IPR020422">
    <property type="entry name" value="TYR_PHOSPHATASE_DUAL_dom"/>
</dbReference>